<evidence type="ECO:0000313" key="1">
    <source>
        <dbReference type="EMBL" id="ALS00167.1"/>
    </source>
</evidence>
<dbReference type="EMBL" id="JXLC01000002">
    <property type="protein sequence ID" value="OJG93139.1"/>
    <property type="molecule type" value="Genomic_DNA"/>
</dbReference>
<dbReference type="AlphaFoldDB" id="A0A0S3K7D3"/>
<accession>A0A0S3K7D3</accession>
<evidence type="ECO:0000313" key="2">
    <source>
        <dbReference type="EMBL" id="OJG93139.1"/>
    </source>
</evidence>
<protein>
    <submittedName>
        <fullName evidence="2">Uncharacterized protein</fullName>
    </submittedName>
</protein>
<keyword evidence="3" id="KW-1185">Reference proteome</keyword>
<dbReference type="RefSeq" id="WP_071876240.1">
    <property type="nucleotide sequence ID" value="NZ_JXLC01000002.1"/>
</dbReference>
<proteinExistence type="predicted"/>
<gene>
    <name evidence="1" type="ORF">ATZ33_01875</name>
    <name evidence="2" type="ORF">RV15_GL001171</name>
</gene>
<name>A0A0S3K7D3_9ENTE</name>
<evidence type="ECO:0000313" key="4">
    <source>
        <dbReference type="Proteomes" id="UP000183039"/>
    </source>
</evidence>
<evidence type="ECO:0000313" key="3">
    <source>
        <dbReference type="Proteomes" id="UP000065511"/>
    </source>
</evidence>
<sequence length="157" mass="18704">MIEAIVVKKFPCGYFTNMKYIFEAIKKDNQYNWLITDYECNYYPDDLIKPNEDYIWLDNENLMRIVENNDIQFIWGVFSGFPKNISKKKILENNLPYANGYIGFWSHETNIQHPLAEVELVSWDSSLFLAISKNKKIITDIQQKFLHTESLKEYIDK</sequence>
<dbReference type="EMBL" id="CP013614">
    <property type="protein sequence ID" value="ALS00167.1"/>
    <property type="molecule type" value="Genomic_DNA"/>
</dbReference>
<dbReference type="Proteomes" id="UP000183039">
    <property type="component" value="Unassembled WGS sequence"/>
</dbReference>
<dbReference type="Proteomes" id="UP000065511">
    <property type="component" value="Chromosome"/>
</dbReference>
<dbReference type="KEGG" id="ess:ATZ33_01875"/>
<organism evidence="2 4">
    <name type="scientific">Enterococcus silesiacus</name>
    <dbReference type="NCBI Taxonomy" id="332949"/>
    <lineage>
        <taxon>Bacteria</taxon>
        <taxon>Bacillati</taxon>
        <taxon>Bacillota</taxon>
        <taxon>Bacilli</taxon>
        <taxon>Lactobacillales</taxon>
        <taxon>Enterococcaceae</taxon>
        <taxon>Enterococcus</taxon>
    </lineage>
</organism>
<reference evidence="2 4" key="1">
    <citation type="submission" date="2014-12" db="EMBL/GenBank/DDBJ databases">
        <title>Draft genome sequences of 29 type strains of Enterococci.</title>
        <authorList>
            <person name="Zhong Z."/>
            <person name="Sun Z."/>
            <person name="Liu W."/>
            <person name="Zhang W."/>
            <person name="Zhang H."/>
        </authorList>
    </citation>
    <scope>NUCLEOTIDE SEQUENCE [LARGE SCALE GENOMIC DNA]</scope>
    <source>
        <strain evidence="2 4">DSM 22801</strain>
    </source>
</reference>
<reference evidence="1 3" key="2">
    <citation type="submission" date="2015-12" db="EMBL/GenBank/DDBJ databases">
        <authorList>
            <person name="Lauer A."/>
            <person name="Humrighouse B."/>
            <person name="Loparev V."/>
            <person name="Shewmaker P.L."/>
            <person name="Whitney A.M."/>
            <person name="McLaughlin R.W."/>
        </authorList>
    </citation>
    <scope>NUCLEOTIDE SEQUENCE [LARGE SCALE GENOMIC DNA]</scope>
    <source>
        <strain evidence="1 3">LMG 23085</strain>
    </source>
</reference>
<dbReference type="OrthoDB" id="797474at2"/>